<organism evidence="4 5">
    <name type="scientific">Coffea arabica</name>
    <name type="common">Arabian coffee</name>
    <dbReference type="NCBI Taxonomy" id="13443"/>
    <lineage>
        <taxon>Eukaryota</taxon>
        <taxon>Viridiplantae</taxon>
        <taxon>Streptophyta</taxon>
        <taxon>Embryophyta</taxon>
        <taxon>Tracheophyta</taxon>
        <taxon>Spermatophyta</taxon>
        <taxon>Magnoliopsida</taxon>
        <taxon>eudicotyledons</taxon>
        <taxon>Gunneridae</taxon>
        <taxon>Pentapetalae</taxon>
        <taxon>asterids</taxon>
        <taxon>lamiids</taxon>
        <taxon>Gentianales</taxon>
        <taxon>Rubiaceae</taxon>
        <taxon>Ixoroideae</taxon>
        <taxon>Gardenieae complex</taxon>
        <taxon>Bertiereae - Coffeeae clade</taxon>
        <taxon>Coffeeae</taxon>
        <taxon>Coffea</taxon>
    </lineage>
</organism>
<dbReference type="PANTHER" id="PTHR45089">
    <property type="entry name" value="DNAJ HEAT SHOCK AMINO-TERMINAL DOMAIN PROTEIN-RELATED"/>
    <property type="match status" value="1"/>
</dbReference>
<evidence type="ECO:0000313" key="5">
    <source>
        <dbReference type="RefSeq" id="XP_027107551.2"/>
    </source>
</evidence>
<feature type="compositionally biased region" description="Polar residues" evidence="2">
    <location>
        <begin position="319"/>
        <end position="329"/>
    </location>
</feature>
<evidence type="ECO:0000259" key="3">
    <source>
        <dbReference type="Pfam" id="PF11926"/>
    </source>
</evidence>
<feature type="region of interest" description="Disordered" evidence="2">
    <location>
        <begin position="311"/>
        <end position="339"/>
    </location>
</feature>
<dbReference type="Proteomes" id="UP001652660">
    <property type="component" value="Chromosome 2c"/>
</dbReference>
<keyword evidence="1" id="KW-0175">Coiled coil</keyword>
<dbReference type="RefSeq" id="XP_027107551.2">
    <property type="nucleotide sequence ID" value="XM_027251750.2"/>
</dbReference>
<name>A0A6P6VYR3_COFAR</name>
<keyword evidence="4" id="KW-1185">Reference proteome</keyword>
<proteinExistence type="predicted"/>
<dbReference type="Pfam" id="PF11926">
    <property type="entry name" value="DUF3444"/>
    <property type="match status" value="1"/>
</dbReference>
<feature type="domain" description="DUF3444" evidence="3">
    <location>
        <begin position="495"/>
        <end position="707"/>
    </location>
</feature>
<dbReference type="AlphaFoldDB" id="A0A6P6VYR3"/>
<reference evidence="4" key="1">
    <citation type="journal article" date="2025" name="Foods">
        <title>Unveiling the Microbial Signatures of Arabica Coffee Cherries: Insights into Ripeness Specific Diversity, Functional Traits, and Implications for Quality and Safety.</title>
        <authorList>
            <consortium name="RefSeq"/>
            <person name="Tenea G.N."/>
            <person name="Cifuentes V."/>
            <person name="Reyes P."/>
            <person name="Cevallos-Vallejos M."/>
        </authorList>
    </citation>
    <scope>NUCLEOTIDE SEQUENCE [LARGE SCALE GENOMIC DNA]</scope>
</reference>
<dbReference type="InterPro" id="IPR024593">
    <property type="entry name" value="DUF3444"/>
</dbReference>
<evidence type="ECO:0000256" key="2">
    <source>
        <dbReference type="SAM" id="MobiDB-lite"/>
    </source>
</evidence>
<dbReference type="PANTHER" id="PTHR45089:SF59">
    <property type="entry name" value="DNAJ HEAT SHOCK N-TERMINAL DOMAIN-CONTAINING PROTEIN"/>
    <property type="match status" value="1"/>
</dbReference>
<feature type="coiled-coil region" evidence="1">
    <location>
        <begin position="22"/>
        <end position="49"/>
    </location>
</feature>
<evidence type="ECO:0000313" key="4">
    <source>
        <dbReference type="Proteomes" id="UP001652660"/>
    </source>
</evidence>
<sequence length="735" mass="84015">MADSENTFEFVEEKLDLVRRYLQQTLNALVAKEKKLQEAQESVVRSSEKLNLFQEYTQELLEKAAEEENLSHFLMVEKGCEELEMKGTKLDLIQMDVMIRLEKLNEEEKLMKVLLGKVECMGRQLEAIKKLGYHGFRALCLQESQAEDCVRKLKLIEGQEVQSSKQLLDDEKGENLKRIVKEIEMRGRVLDLKRAELVAIEKQLDQREKIFSLRLKGIVAKQKIIEVREKILGSRKEGITFNRNEIEMKDKSLGLNQEQIEYEDNVLETREKILELRLEENVAKGNELEAREKILKLWKELDLKRAEVESVPRSKEQCSNEPNSTNTIPSGKEMGQKSRKRECMEMNGNCGSLKGRRLVEEIFCCREDNLVEETIAYDLNELGSAHSGNSDSRCDRNSPGSANPGFGSALVYSELIPDHKEFDSNSTALSLGLGSDSAAGDTSSLYAYENQVKLEEISELGNDAEQIHGHDVGKAYTHSTDISDSRPTVYSNLLITDFDKDKLKSLSAGQTWASYSEDDFPRSYFRVLKVLHKPRRSGLVRLRIVWLQPLPNYIAWKKVWKELKYVNLPIHWNEWIDTGLPVGSGVYKCGKEQTLSLSLDSLSGRLCCKNKNSPYLVHPGKGETWAIYNNWDIVRWTSNPENHKHCKFDIVEILGRNPNGFRVAKLDKVGGFVSLFQRSSQSSFLIEDQELFRFSHKVPSFRMTGTERQGVPKGSFELDPKDLPADFVEVDNIQA</sequence>
<reference evidence="5" key="2">
    <citation type="submission" date="2025-08" db="UniProtKB">
        <authorList>
            <consortium name="RefSeq"/>
        </authorList>
    </citation>
    <scope>IDENTIFICATION</scope>
    <source>
        <tissue evidence="5">Leaves</tissue>
    </source>
</reference>
<dbReference type="OrthoDB" id="1300268at2759"/>
<accession>A0A6P6VYR3</accession>
<protein>
    <recommendedName>
        <fullName evidence="3">DUF3444 domain-containing protein</fullName>
    </recommendedName>
</protein>
<evidence type="ECO:0000256" key="1">
    <source>
        <dbReference type="SAM" id="Coils"/>
    </source>
</evidence>
<dbReference type="GeneID" id="113727526"/>
<gene>
    <name evidence="5" type="primary">LOC113727526</name>
</gene>